<comment type="caution">
    <text evidence="1">The sequence shown here is derived from an EMBL/GenBank/DDBJ whole genome shotgun (WGS) entry which is preliminary data.</text>
</comment>
<dbReference type="AlphaFoldDB" id="A0A9X2FCV7"/>
<protein>
    <submittedName>
        <fullName evidence="1">HYExAFE family protein</fullName>
    </submittedName>
</protein>
<dbReference type="InterPro" id="IPR049797">
    <property type="entry name" value="HYExAFE"/>
</dbReference>
<name>A0A9X2FCV7_9BACT</name>
<accession>A0A9X2FCV7</accession>
<evidence type="ECO:0000313" key="2">
    <source>
        <dbReference type="Proteomes" id="UP001155241"/>
    </source>
</evidence>
<keyword evidence="2" id="KW-1185">Reference proteome</keyword>
<reference evidence="1" key="1">
    <citation type="submission" date="2022-06" db="EMBL/GenBank/DDBJ databases">
        <title>Aeoliella straminimaris, a novel planctomycete from sediments.</title>
        <authorList>
            <person name="Vitorino I.R."/>
            <person name="Lage O.M."/>
        </authorList>
    </citation>
    <scope>NUCLEOTIDE SEQUENCE</scope>
    <source>
        <strain evidence="1">ICT_H6.2</strain>
    </source>
</reference>
<gene>
    <name evidence="1" type="ORF">NG895_17735</name>
</gene>
<dbReference type="NCBIfam" id="NF038001">
    <property type="entry name" value="HYExAFE"/>
    <property type="match status" value="1"/>
</dbReference>
<dbReference type="Proteomes" id="UP001155241">
    <property type="component" value="Unassembled WGS sequence"/>
</dbReference>
<dbReference type="EMBL" id="JAMXLR010000061">
    <property type="protein sequence ID" value="MCO6045742.1"/>
    <property type="molecule type" value="Genomic_DNA"/>
</dbReference>
<sequence>MAQRHNHYEAAFEALLREWRTPYVAVDEKRRSLVAQQTGRQSLKSVDFLVSPPGPTSYLVDIKGRQFPSGRTNKQYWRNWSTRDDLRSLAEWARYFGDDFAPVLVFAFELTADRSPVPPDDVWHFRDRRYGFVGVRLADYWHAARTLSPRWDTVSMPTEAFRQYGASWRTFLGR</sequence>
<evidence type="ECO:0000313" key="1">
    <source>
        <dbReference type="EMBL" id="MCO6045742.1"/>
    </source>
</evidence>
<organism evidence="1 2">
    <name type="scientific">Aeoliella straminimaris</name>
    <dbReference type="NCBI Taxonomy" id="2954799"/>
    <lineage>
        <taxon>Bacteria</taxon>
        <taxon>Pseudomonadati</taxon>
        <taxon>Planctomycetota</taxon>
        <taxon>Planctomycetia</taxon>
        <taxon>Pirellulales</taxon>
        <taxon>Lacipirellulaceae</taxon>
        <taxon>Aeoliella</taxon>
    </lineage>
</organism>
<proteinExistence type="predicted"/>